<evidence type="ECO:0000256" key="1">
    <source>
        <dbReference type="ARBA" id="ARBA00004370"/>
    </source>
</evidence>
<evidence type="ECO:0000256" key="5">
    <source>
        <dbReference type="ARBA" id="ARBA00022692"/>
    </source>
</evidence>
<feature type="coiled-coil region" evidence="14">
    <location>
        <begin position="341"/>
        <end position="368"/>
    </location>
</feature>
<evidence type="ECO:0000256" key="3">
    <source>
        <dbReference type="ARBA" id="ARBA00022448"/>
    </source>
</evidence>
<dbReference type="EMBL" id="JAQJZL010000001">
    <property type="protein sequence ID" value="KAJ6057278.1"/>
    <property type="molecule type" value="Genomic_DNA"/>
</dbReference>
<dbReference type="Gene3D" id="1.20.120.1770">
    <property type="match status" value="1"/>
</dbReference>
<dbReference type="Pfam" id="PF00587">
    <property type="entry name" value="tRNA-synt_2b"/>
    <property type="match status" value="1"/>
</dbReference>
<evidence type="ECO:0000256" key="2">
    <source>
        <dbReference type="ARBA" id="ARBA00012840"/>
    </source>
</evidence>
<evidence type="ECO:0000256" key="4">
    <source>
        <dbReference type="ARBA" id="ARBA00022598"/>
    </source>
</evidence>
<dbReference type="InterPro" id="IPR042103">
    <property type="entry name" value="SerRS_1_N_sf"/>
</dbReference>
<dbReference type="InterPro" id="IPR002314">
    <property type="entry name" value="aa-tRNA-synt_IIb"/>
</dbReference>
<dbReference type="EC" id="6.1.1.11" evidence="2"/>
<evidence type="ECO:0000256" key="6">
    <source>
        <dbReference type="ARBA" id="ARBA00022741"/>
    </source>
</evidence>
<evidence type="ECO:0000256" key="15">
    <source>
        <dbReference type="SAM" id="MobiDB-lite"/>
    </source>
</evidence>
<evidence type="ECO:0000256" key="14">
    <source>
        <dbReference type="SAM" id="Coils"/>
    </source>
</evidence>
<evidence type="ECO:0000256" key="13">
    <source>
        <dbReference type="ARBA" id="ARBA00034892"/>
    </source>
</evidence>
<evidence type="ECO:0000313" key="20">
    <source>
        <dbReference type="Proteomes" id="UP001219568"/>
    </source>
</evidence>
<protein>
    <recommendedName>
        <fullName evidence="2">serine--tRNA ligase</fullName>
        <ecNumber evidence="2">6.1.1.11</ecNumber>
    </recommendedName>
    <alternativeName>
        <fullName evidence="12">Seryl-tRNA synthetase</fullName>
    </alternativeName>
    <alternativeName>
        <fullName evidence="13">Seryl-tRNA(Ser) synthetase</fullName>
    </alternativeName>
</protein>
<keyword evidence="3" id="KW-0813">Transport</keyword>
<evidence type="ECO:0000256" key="9">
    <source>
        <dbReference type="ARBA" id="ARBA00022989"/>
    </source>
</evidence>
<evidence type="ECO:0000256" key="16">
    <source>
        <dbReference type="SAM" id="Phobius"/>
    </source>
</evidence>
<dbReference type="GO" id="GO:0005524">
    <property type="term" value="F:ATP binding"/>
    <property type="evidence" value="ECO:0007669"/>
    <property type="project" value="UniProtKB-KW"/>
</dbReference>
<reference evidence="19" key="2">
    <citation type="submission" date="2023-01" db="EMBL/GenBank/DDBJ databases">
        <authorList>
            <person name="Petersen C."/>
        </authorList>
    </citation>
    <scope>NUCLEOTIDE SEQUENCE</scope>
    <source>
        <strain evidence="19">IBT 15450</strain>
    </source>
</reference>
<feature type="domain" description="Cytochrome b561" evidence="18">
    <location>
        <begin position="40"/>
        <end position="240"/>
    </location>
</feature>
<keyword evidence="5 16" id="KW-0812">Transmembrane</keyword>
<sequence length="752" mass="82841">MASATGIPQEHPVTIESRDDEPLLGRPGDVTQKQNESIVRNLFTGTASVAQAGIWILAALVWQGVLSEPLSFFTPHPLLNSSALLLQVQAALILQPTATPQQKLTGTRIHYTIQLLSVVLFVSAFVIIEINKGSHPHFVSPHGILGLITYISIVLQALSGVAQFLFPTIIFGSVEAGKRIYKYHRRAGYVLLLLEMATVVAATQTTYNKAALHIPLWGVLVSAFLILSGVSARIIRTPLRNFSAGRRYRDVLRPATAPKPTPDVKHIRQNADLYASNCIDRNYAAHADYPSKIQQLSEEARQLDHDLKDPRSRIKQLEKTIAQLHIAARQNTDGQNGNKSEKNVSEEIAELKSEAQRLKDDSQAMTERKATCTEEINRLALALPNLSSSFTPIGHDPSLVNYINFDPHELPSWTKQSPAELQARSHVTIGTELNLLDFASSATTTGWGWYFLINEGAMLEQALVQYALQVARRRGWKAVAPPSIVYSYIAEACGFQPRDQHDEQQIWSIAQNERDRNSKPQRSLTGTAEIPLAAMYAGRDINAAELPIKLVGASRCYRAEAGSRGVDTKGLYRVHEFTKVELFGWTDSLSSAEAATTVPTSDDLFNELLDMQTEILTSLHLPCRVLEMPTGDLGASATRKRDIEALFPSRLRPAVSSGTPNDPEVHDLESAWGEVTSASICTDYQSRRLAARVRGGAAKESRFPHTVNGTAMAVPRVLAAILENGWDAERGVVVVPEVLRPWMDGMESIGRR</sequence>
<dbReference type="Gene3D" id="3.30.930.10">
    <property type="entry name" value="Bira Bifunctional Protein, Domain 2"/>
    <property type="match status" value="1"/>
</dbReference>
<keyword evidence="10 16" id="KW-0472">Membrane</keyword>
<keyword evidence="7" id="KW-0067">ATP-binding</keyword>
<evidence type="ECO:0000256" key="11">
    <source>
        <dbReference type="ARBA" id="ARBA00023146"/>
    </source>
</evidence>
<dbReference type="InterPro" id="IPR006593">
    <property type="entry name" value="Cyt_b561/ferric_Rdtase_TM"/>
</dbReference>
<evidence type="ECO:0000256" key="12">
    <source>
        <dbReference type="ARBA" id="ARBA00031113"/>
    </source>
</evidence>
<dbReference type="Proteomes" id="UP001219568">
    <property type="component" value="Unassembled WGS sequence"/>
</dbReference>
<dbReference type="GO" id="GO:0016020">
    <property type="term" value="C:membrane"/>
    <property type="evidence" value="ECO:0007669"/>
    <property type="project" value="UniProtKB-SubCell"/>
</dbReference>
<dbReference type="Pfam" id="PF02403">
    <property type="entry name" value="Seryl_tRNA_N"/>
    <property type="match status" value="1"/>
</dbReference>
<dbReference type="PRINTS" id="PR00981">
    <property type="entry name" value="TRNASYNTHSER"/>
</dbReference>
<accession>A0AAD6IMW6</accession>
<feature type="region of interest" description="Disordered" evidence="15">
    <location>
        <begin position="1"/>
        <end position="30"/>
    </location>
</feature>
<dbReference type="SUPFAM" id="SSF55681">
    <property type="entry name" value="Class II aaRS and biotin synthetases"/>
    <property type="match status" value="1"/>
</dbReference>
<dbReference type="InterPro" id="IPR015866">
    <property type="entry name" value="Ser-tRNA-synth_1_N"/>
</dbReference>
<comment type="caution">
    <text evidence="19">The sequence shown here is derived from an EMBL/GenBank/DDBJ whole genome shotgun (WGS) entry which is preliminary data.</text>
</comment>
<keyword evidence="9 16" id="KW-1133">Transmembrane helix</keyword>
<keyword evidence="8" id="KW-0249">Electron transport</keyword>
<feature type="transmembrane region" description="Helical" evidence="16">
    <location>
        <begin position="42"/>
        <end position="66"/>
    </location>
</feature>
<dbReference type="GO" id="GO:0006434">
    <property type="term" value="P:seryl-tRNA aminoacylation"/>
    <property type="evidence" value="ECO:0007669"/>
    <property type="project" value="InterPro"/>
</dbReference>
<feature type="transmembrane region" description="Helical" evidence="16">
    <location>
        <begin position="186"/>
        <end position="204"/>
    </location>
</feature>
<dbReference type="SUPFAM" id="SSF46589">
    <property type="entry name" value="tRNA-binding arm"/>
    <property type="match status" value="1"/>
</dbReference>
<evidence type="ECO:0000259" key="18">
    <source>
        <dbReference type="PROSITE" id="PS50939"/>
    </source>
</evidence>
<organism evidence="19 20">
    <name type="scientific">Penicillium canescens</name>
    <dbReference type="NCBI Taxonomy" id="5083"/>
    <lineage>
        <taxon>Eukaryota</taxon>
        <taxon>Fungi</taxon>
        <taxon>Dikarya</taxon>
        <taxon>Ascomycota</taxon>
        <taxon>Pezizomycotina</taxon>
        <taxon>Eurotiomycetes</taxon>
        <taxon>Eurotiomycetidae</taxon>
        <taxon>Eurotiales</taxon>
        <taxon>Aspergillaceae</taxon>
        <taxon>Penicillium</taxon>
    </lineage>
</organism>
<dbReference type="PROSITE" id="PS50862">
    <property type="entry name" value="AA_TRNA_LIGASE_II"/>
    <property type="match status" value="1"/>
</dbReference>
<dbReference type="PROSITE" id="PS50939">
    <property type="entry name" value="CYTOCHROME_B561"/>
    <property type="match status" value="1"/>
</dbReference>
<evidence type="ECO:0000259" key="17">
    <source>
        <dbReference type="PROSITE" id="PS50862"/>
    </source>
</evidence>
<evidence type="ECO:0000256" key="10">
    <source>
        <dbReference type="ARBA" id="ARBA00023136"/>
    </source>
</evidence>
<comment type="subcellular location">
    <subcellularLocation>
        <location evidence="1">Membrane</location>
    </subcellularLocation>
</comment>
<dbReference type="PANTHER" id="PTHR11778">
    <property type="entry name" value="SERYL-TRNA SYNTHETASE"/>
    <property type="match status" value="1"/>
</dbReference>
<keyword evidence="4" id="KW-0436">Ligase</keyword>
<dbReference type="InterPro" id="IPR045864">
    <property type="entry name" value="aa-tRNA-synth_II/BPL/LPL"/>
</dbReference>
<reference evidence="19" key="1">
    <citation type="journal article" date="2023" name="IMA Fungus">
        <title>Comparative genomic study of the Penicillium genus elucidates a diverse pangenome and 15 lateral gene transfer events.</title>
        <authorList>
            <person name="Petersen C."/>
            <person name="Sorensen T."/>
            <person name="Nielsen M.R."/>
            <person name="Sondergaard T.E."/>
            <person name="Sorensen J.L."/>
            <person name="Fitzpatrick D.A."/>
            <person name="Frisvad J.C."/>
            <person name="Nielsen K.L."/>
        </authorList>
    </citation>
    <scope>NUCLEOTIDE SEQUENCE</scope>
    <source>
        <strain evidence="19">IBT 15450</strain>
    </source>
</reference>
<dbReference type="InterPro" id="IPR010978">
    <property type="entry name" value="tRNA-bd_arm"/>
</dbReference>
<dbReference type="CDD" id="cd08761">
    <property type="entry name" value="Cyt_b561_CYB561D2_like"/>
    <property type="match status" value="1"/>
</dbReference>
<dbReference type="Gene3D" id="1.10.287.40">
    <property type="entry name" value="Serine-tRNA synthetase, tRNA binding domain"/>
    <property type="match status" value="1"/>
</dbReference>
<dbReference type="AlphaFoldDB" id="A0AAD6IMW6"/>
<gene>
    <name evidence="19" type="ORF">N7460_000552</name>
</gene>
<evidence type="ECO:0000256" key="7">
    <source>
        <dbReference type="ARBA" id="ARBA00022840"/>
    </source>
</evidence>
<evidence type="ECO:0000313" key="19">
    <source>
        <dbReference type="EMBL" id="KAJ6057278.1"/>
    </source>
</evidence>
<dbReference type="GO" id="GO:0004828">
    <property type="term" value="F:serine-tRNA ligase activity"/>
    <property type="evidence" value="ECO:0007669"/>
    <property type="project" value="UniProtKB-EC"/>
</dbReference>
<keyword evidence="6" id="KW-0547">Nucleotide-binding</keyword>
<feature type="transmembrane region" description="Helical" evidence="16">
    <location>
        <begin position="148"/>
        <end position="174"/>
    </location>
</feature>
<keyword evidence="20" id="KW-1185">Reference proteome</keyword>
<feature type="transmembrane region" description="Helical" evidence="16">
    <location>
        <begin position="210"/>
        <end position="230"/>
    </location>
</feature>
<name>A0AAD6IMW6_PENCN</name>
<evidence type="ECO:0000256" key="8">
    <source>
        <dbReference type="ARBA" id="ARBA00022982"/>
    </source>
</evidence>
<dbReference type="NCBIfam" id="TIGR00414">
    <property type="entry name" value="serS"/>
    <property type="match status" value="1"/>
</dbReference>
<proteinExistence type="predicted"/>
<keyword evidence="11" id="KW-0030">Aminoacyl-tRNA synthetase</keyword>
<feature type="domain" description="Aminoacyl-transfer RNA synthetases class-II family profile" evidence="17">
    <location>
        <begin position="456"/>
        <end position="736"/>
    </location>
</feature>
<keyword evidence="14" id="KW-0175">Coiled coil</keyword>
<dbReference type="Pfam" id="PF03188">
    <property type="entry name" value="Cytochrom_B561"/>
    <property type="match status" value="1"/>
</dbReference>
<dbReference type="InterPro" id="IPR006195">
    <property type="entry name" value="aa-tRNA-synth_II"/>
</dbReference>
<dbReference type="InterPro" id="IPR002317">
    <property type="entry name" value="Ser-tRNA-ligase_type_1"/>
</dbReference>
<dbReference type="FunFam" id="3.30.930.10:FF:000069">
    <property type="entry name" value="Seryl-tRNA synthetase"/>
    <property type="match status" value="1"/>
</dbReference>
<feature type="transmembrane region" description="Helical" evidence="16">
    <location>
        <begin position="109"/>
        <end position="128"/>
    </location>
</feature>
<dbReference type="SMART" id="SM00665">
    <property type="entry name" value="B561"/>
    <property type="match status" value="1"/>
</dbReference>